<dbReference type="PANTHER" id="PTHR39199:SF1">
    <property type="entry name" value="BLR5128 PROTEIN"/>
    <property type="match status" value="1"/>
</dbReference>
<dbReference type="InterPro" id="IPR018717">
    <property type="entry name" value="DUF2241"/>
</dbReference>
<organism evidence="3 4">
    <name type="scientific">Halioglobus japonicus</name>
    <dbReference type="NCBI Taxonomy" id="930805"/>
    <lineage>
        <taxon>Bacteria</taxon>
        <taxon>Pseudomonadati</taxon>
        <taxon>Pseudomonadota</taxon>
        <taxon>Gammaproteobacteria</taxon>
        <taxon>Cellvibrionales</taxon>
        <taxon>Halieaceae</taxon>
        <taxon>Halioglobus</taxon>
    </lineage>
</organism>
<dbReference type="Gene3D" id="3.30.2130.10">
    <property type="entry name" value="VC0802-like"/>
    <property type="match status" value="1"/>
</dbReference>
<dbReference type="Pfam" id="PF13840">
    <property type="entry name" value="ACT_7"/>
    <property type="match status" value="1"/>
</dbReference>
<accession>A0AAP8MDH2</accession>
<reference evidence="3 4" key="1">
    <citation type="submission" date="2018-01" db="EMBL/GenBank/DDBJ databases">
        <title>The draft genome sequence of Halioglobus japonicus S1-36.</title>
        <authorList>
            <person name="Du Z.-J."/>
            <person name="Shi M.-J."/>
        </authorList>
    </citation>
    <scope>NUCLEOTIDE SEQUENCE [LARGE SCALE GENOMIC DNA]</scope>
    <source>
        <strain evidence="3 4">S1-36</strain>
    </source>
</reference>
<evidence type="ECO:0000313" key="4">
    <source>
        <dbReference type="Proteomes" id="UP000235162"/>
    </source>
</evidence>
<dbReference type="Proteomes" id="UP000235162">
    <property type="component" value="Unassembled WGS sequence"/>
</dbReference>
<evidence type="ECO:0000313" key="3">
    <source>
        <dbReference type="EMBL" id="PLW85810.1"/>
    </source>
</evidence>
<feature type="domain" description="CASTOR ACT" evidence="2">
    <location>
        <begin position="74"/>
        <end position="127"/>
    </location>
</feature>
<dbReference type="PANTHER" id="PTHR39199">
    <property type="entry name" value="BLR5128 PROTEIN"/>
    <property type="match status" value="1"/>
</dbReference>
<dbReference type="Pfam" id="PF10000">
    <property type="entry name" value="ACT_3"/>
    <property type="match status" value="1"/>
</dbReference>
<sequence>MSGETHLAKLIAAMSPELSDEEYVFCTFENAHYGDHVALQPIAAMHESEGLTLVVPRASAERAKLDYDAVFRHISLRVHSSLEAVGLTAAFSSKLAEHGLSANVVAGYYHDHIFIPAGDAVPAMAALGELSGA</sequence>
<dbReference type="SUPFAM" id="SSF55021">
    <property type="entry name" value="ACT-like"/>
    <property type="match status" value="2"/>
</dbReference>
<dbReference type="EMBL" id="PKUR01000003">
    <property type="protein sequence ID" value="PLW85810.1"/>
    <property type="molecule type" value="Genomic_DNA"/>
</dbReference>
<gene>
    <name evidence="3" type="ORF">C0029_14525</name>
</gene>
<keyword evidence="4" id="KW-1185">Reference proteome</keyword>
<proteinExistence type="predicted"/>
<dbReference type="RefSeq" id="WP_084198546.1">
    <property type="nucleotide sequence ID" value="NZ_BMYL01000003.1"/>
</dbReference>
<dbReference type="KEGG" id="hja:BST95_05970"/>
<dbReference type="AlphaFoldDB" id="A0AAP8MDH2"/>
<protein>
    <submittedName>
        <fullName evidence="3">ACT domain-containing protein</fullName>
    </submittedName>
</protein>
<evidence type="ECO:0000259" key="2">
    <source>
        <dbReference type="Pfam" id="PF13840"/>
    </source>
</evidence>
<evidence type="ECO:0000259" key="1">
    <source>
        <dbReference type="Pfam" id="PF10000"/>
    </source>
</evidence>
<name>A0AAP8MDH2_9GAMM</name>
<dbReference type="InterPro" id="IPR027795">
    <property type="entry name" value="CASTOR_ACT_dom"/>
</dbReference>
<comment type="caution">
    <text evidence="3">The sequence shown here is derived from an EMBL/GenBank/DDBJ whole genome shotgun (WGS) entry which is preliminary data.</text>
</comment>
<feature type="domain" description="DUF2241" evidence="1">
    <location>
        <begin position="2"/>
        <end position="72"/>
    </location>
</feature>
<dbReference type="InterPro" id="IPR045865">
    <property type="entry name" value="ACT-like_dom_sf"/>
</dbReference>